<proteinExistence type="predicted"/>
<protein>
    <submittedName>
        <fullName evidence="2">Uncharacterized protein</fullName>
    </submittedName>
</protein>
<feature type="compositionally biased region" description="Basic and acidic residues" evidence="1">
    <location>
        <begin position="84"/>
        <end position="93"/>
    </location>
</feature>
<dbReference type="EMBL" id="CP099423">
    <property type="protein sequence ID" value="USW54649.1"/>
    <property type="molecule type" value="Genomic_DNA"/>
</dbReference>
<gene>
    <name evidence="2" type="ORF">Slin15195_G079680</name>
</gene>
<reference evidence="2" key="1">
    <citation type="submission" date="2022-06" db="EMBL/GenBank/DDBJ databases">
        <title>Complete genome sequences of two strains of the flax pathogen Septoria linicola.</title>
        <authorList>
            <person name="Lapalu N."/>
            <person name="Simon A."/>
            <person name="Demenou B."/>
            <person name="Paumier D."/>
            <person name="Guillot M.-P."/>
            <person name="Gout L."/>
            <person name="Valade R."/>
        </authorList>
    </citation>
    <scope>NUCLEOTIDE SEQUENCE</scope>
    <source>
        <strain evidence="2">SE15195</strain>
    </source>
</reference>
<sequence>MSAISKLTPRDQELLPLVWLCLQGEPKVDFQKLAKEGGFTNVGSAYNAWTRIAKKLSIPKGNKLSSNTCRETKSVTLSPKRKRVVSEMEDPVKRSKTSPIIRADPAVQNRQDAFNEDCKPSSDDVASDRTAM</sequence>
<feature type="region of interest" description="Disordered" evidence="1">
    <location>
        <begin position="63"/>
        <end position="132"/>
    </location>
</feature>
<evidence type="ECO:0000256" key="1">
    <source>
        <dbReference type="SAM" id="MobiDB-lite"/>
    </source>
</evidence>
<keyword evidence="3" id="KW-1185">Reference proteome</keyword>
<dbReference type="AlphaFoldDB" id="A0A9Q9ASJ8"/>
<evidence type="ECO:0000313" key="2">
    <source>
        <dbReference type="EMBL" id="USW54649.1"/>
    </source>
</evidence>
<name>A0A9Q9ASJ8_9PEZI</name>
<feature type="compositionally biased region" description="Polar residues" evidence="1">
    <location>
        <begin position="63"/>
        <end position="77"/>
    </location>
</feature>
<accession>A0A9Q9ASJ8</accession>
<organism evidence="2 3">
    <name type="scientific">Septoria linicola</name>
    <dbReference type="NCBI Taxonomy" id="215465"/>
    <lineage>
        <taxon>Eukaryota</taxon>
        <taxon>Fungi</taxon>
        <taxon>Dikarya</taxon>
        <taxon>Ascomycota</taxon>
        <taxon>Pezizomycotina</taxon>
        <taxon>Dothideomycetes</taxon>
        <taxon>Dothideomycetidae</taxon>
        <taxon>Mycosphaerellales</taxon>
        <taxon>Mycosphaerellaceae</taxon>
        <taxon>Septoria</taxon>
    </lineage>
</organism>
<evidence type="ECO:0000313" key="3">
    <source>
        <dbReference type="Proteomes" id="UP001056384"/>
    </source>
</evidence>
<dbReference type="Proteomes" id="UP001056384">
    <property type="component" value="Chromosome 6"/>
</dbReference>